<dbReference type="InterPro" id="IPR000160">
    <property type="entry name" value="GGDEF_dom"/>
</dbReference>
<reference evidence="5 6" key="1">
    <citation type="submission" date="2024-06" db="EMBL/GenBank/DDBJ databases">
        <authorList>
            <person name="Chen R.Y."/>
        </authorList>
    </citation>
    <scope>NUCLEOTIDE SEQUENCE [LARGE SCALE GENOMIC DNA]</scope>
    <source>
        <strain evidence="5 6">D2</strain>
    </source>
</reference>
<comment type="caution">
    <text evidence="5">The sequence shown here is derived from an EMBL/GenBank/DDBJ whole genome shotgun (WGS) entry which is preliminary data.</text>
</comment>
<comment type="catalytic activity">
    <reaction evidence="2">
        <text>2 GTP = 3',3'-c-di-GMP + 2 diphosphate</text>
        <dbReference type="Rhea" id="RHEA:24898"/>
        <dbReference type="ChEBI" id="CHEBI:33019"/>
        <dbReference type="ChEBI" id="CHEBI:37565"/>
        <dbReference type="ChEBI" id="CHEBI:58805"/>
        <dbReference type="EC" id="2.7.7.65"/>
    </reaction>
</comment>
<dbReference type="NCBIfam" id="TIGR00254">
    <property type="entry name" value="GGDEF"/>
    <property type="match status" value="1"/>
</dbReference>
<keyword evidence="5" id="KW-0808">Transferase</keyword>
<dbReference type="Pfam" id="PF00989">
    <property type="entry name" value="PAS"/>
    <property type="match status" value="1"/>
</dbReference>
<organism evidence="5 6">
    <name type="scientific">Catenovulum sediminis</name>
    <dbReference type="NCBI Taxonomy" id="1740262"/>
    <lineage>
        <taxon>Bacteria</taxon>
        <taxon>Pseudomonadati</taxon>
        <taxon>Pseudomonadota</taxon>
        <taxon>Gammaproteobacteria</taxon>
        <taxon>Alteromonadales</taxon>
        <taxon>Alteromonadaceae</taxon>
        <taxon>Catenovulum</taxon>
    </lineage>
</organism>
<dbReference type="EMBL" id="JBELOE010000116">
    <property type="protein sequence ID" value="MER2491447.1"/>
    <property type="molecule type" value="Genomic_DNA"/>
</dbReference>
<dbReference type="InterPro" id="IPR043128">
    <property type="entry name" value="Rev_trsase/Diguanyl_cyclase"/>
</dbReference>
<feature type="domain" description="PAS" evidence="3">
    <location>
        <begin position="10"/>
        <end position="73"/>
    </location>
</feature>
<evidence type="ECO:0000259" key="4">
    <source>
        <dbReference type="PROSITE" id="PS50887"/>
    </source>
</evidence>
<dbReference type="Gene3D" id="3.30.450.20">
    <property type="entry name" value="PAS domain"/>
    <property type="match status" value="1"/>
</dbReference>
<dbReference type="GO" id="GO:0052621">
    <property type="term" value="F:diguanylate cyclase activity"/>
    <property type="evidence" value="ECO:0007669"/>
    <property type="project" value="UniProtKB-EC"/>
</dbReference>
<dbReference type="SMART" id="SM00267">
    <property type="entry name" value="GGDEF"/>
    <property type="match status" value="1"/>
</dbReference>
<proteinExistence type="predicted"/>
<feature type="domain" description="GGDEF" evidence="4">
    <location>
        <begin position="180"/>
        <end position="313"/>
    </location>
</feature>
<dbReference type="CDD" id="cd01949">
    <property type="entry name" value="GGDEF"/>
    <property type="match status" value="1"/>
</dbReference>
<keyword evidence="5" id="KW-0548">Nucleotidyltransferase</keyword>
<dbReference type="Pfam" id="PF00990">
    <property type="entry name" value="GGDEF"/>
    <property type="match status" value="1"/>
</dbReference>
<evidence type="ECO:0000256" key="2">
    <source>
        <dbReference type="ARBA" id="ARBA00034247"/>
    </source>
</evidence>
<evidence type="ECO:0000259" key="3">
    <source>
        <dbReference type="PROSITE" id="PS50112"/>
    </source>
</evidence>
<dbReference type="InterPro" id="IPR029787">
    <property type="entry name" value="Nucleotide_cyclase"/>
</dbReference>
<dbReference type="Proteomes" id="UP001467690">
    <property type="component" value="Unassembled WGS sequence"/>
</dbReference>
<dbReference type="EC" id="2.7.7.65" evidence="1"/>
<dbReference type="Gene3D" id="3.30.70.270">
    <property type="match status" value="1"/>
</dbReference>
<dbReference type="PANTHER" id="PTHR45138:SF9">
    <property type="entry name" value="DIGUANYLATE CYCLASE DGCM-RELATED"/>
    <property type="match status" value="1"/>
</dbReference>
<evidence type="ECO:0000256" key="1">
    <source>
        <dbReference type="ARBA" id="ARBA00012528"/>
    </source>
</evidence>
<evidence type="ECO:0000313" key="6">
    <source>
        <dbReference type="Proteomes" id="UP001467690"/>
    </source>
</evidence>
<dbReference type="SUPFAM" id="SSF55073">
    <property type="entry name" value="Nucleotide cyclase"/>
    <property type="match status" value="1"/>
</dbReference>
<sequence length="313" mass="36264">MQLSDIHSLILQRINSGVLIVDADINLVYFNRFMESHSQLKSEDVIGQSLFDTFPDAPEKWLKRKIQSVLMLNSPAFSSWEQRQYVFKMRHARPVTTSSEFMAQDITFIPVCNQQSNEVEQVCIVIDDVTDVFFYQEKLKDTLAKLEQVSRMDGLTQVANRRFWEERFKIEFASAVRHQNPLSLIMFDMDKFKQVNDIYGHQGGDLVLVEATRLVQSMLRKEDLLGRYGGEEFGLILPNTGGKGALELAERIRKAFQVHPIKFKEHVIHATMSVGVCELDNNFKKYEDLVTRADLALYQSKRDGRNRTTLYRK</sequence>
<dbReference type="SUPFAM" id="SSF55785">
    <property type="entry name" value="PYP-like sensor domain (PAS domain)"/>
    <property type="match status" value="1"/>
</dbReference>
<dbReference type="PANTHER" id="PTHR45138">
    <property type="entry name" value="REGULATORY COMPONENTS OF SENSORY TRANSDUCTION SYSTEM"/>
    <property type="match status" value="1"/>
</dbReference>
<dbReference type="PROSITE" id="PS50887">
    <property type="entry name" value="GGDEF"/>
    <property type="match status" value="1"/>
</dbReference>
<dbReference type="SMART" id="SM00091">
    <property type="entry name" value="PAS"/>
    <property type="match status" value="1"/>
</dbReference>
<evidence type="ECO:0000313" key="5">
    <source>
        <dbReference type="EMBL" id="MER2491447.1"/>
    </source>
</evidence>
<protein>
    <recommendedName>
        <fullName evidence="1">diguanylate cyclase</fullName>
        <ecNumber evidence="1">2.7.7.65</ecNumber>
    </recommendedName>
</protein>
<dbReference type="InterPro" id="IPR013767">
    <property type="entry name" value="PAS_fold"/>
</dbReference>
<dbReference type="CDD" id="cd00130">
    <property type="entry name" value="PAS"/>
    <property type="match status" value="1"/>
</dbReference>
<gene>
    <name evidence="5" type="ORF">ABS311_06085</name>
</gene>
<name>A0ABV1REV5_9ALTE</name>
<dbReference type="PROSITE" id="PS50112">
    <property type="entry name" value="PAS"/>
    <property type="match status" value="1"/>
</dbReference>
<dbReference type="InterPro" id="IPR000014">
    <property type="entry name" value="PAS"/>
</dbReference>
<dbReference type="InterPro" id="IPR035965">
    <property type="entry name" value="PAS-like_dom_sf"/>
</dbReference>
<accession>A0ABV1REV5</accession>
<dbReference type="InterPro" id="IPR050469">
    <property type="entry name" value="Diguanylate_Cyclase"/>
</dbReference>
<keyword evidence="6" id="KW-1185">Reference proteome</keyword>
<dbReference type="RefSeq" id="WP_350401074.1">
    <property type="nucleotide sequence ID" value="NZ_JBELOE010000116.1"/>
</dbReference>